<protein>
    <recommendedName>
        <fullName evidence="5">DUF4230 domain-containing protein</fullName>
    </recommendedName>
</protein>
<dbReference type="InterPro" id="IPR025324">
    <property type="entry name" value="DUF4230"/>
</dbReference>
<accession>A0A1H2CNQ6</accession>
<feature type="transmembrane region" description="Helical" evidence="2">
    <location>
        <begin position="82"/>
        <end position="103"/>
    </location>
</feature>
<evidence type="ECO:0008006" key="5">
    <source>
        <dbReference type="Google" id="ProtNLM"/>
    </source>
</evidence>
<proteinExistence type="predicted"/>
<evidence type="ECO:0000256" key="1">
    <source>
        <dbReference type="SAM" id="MobiDB-lite"/>
    </source>
</evidence>
<evidence type="ECO:0000256" key="2">
    <source>
        <dbReference type="SAM" id="Phobius"/>
    </source>
</evidence>
<dbReference type="STRING" id="113562.SAMN04489716_6335"/>
<dbReference type="EMBL" id="LT629758">
    <property type="protein sequence ID" value="SDT72123.1"/>
    <property type="molecule type" value="Genomic_DNA"/>
</dbReference>
<dbReference type="RefSeq" id="WP_373873289.1">
    <property type="nucleotide sequence ID" value="NZ_BOMJ01000012.1"/>
</dbReference>
<keyword evidence="4" id="KW-1185">Reference proteome</keyword>
<feature type="region of interest" description="Disordered" evidence="1">
    <location>
        <begin position="1"/>
        <end position="58"/>
    </location>
</feature>
<keyword evidence="2" id="KW-1133">Transmembrane helix</keyword>
<keyword evidence="2" id="KW-0472">Membrane</keyword>
<reference evidence="3 4" key="1">
    <citation type="submission" date="2016-10" db="EMBL/GenBank/DDBJ databases">
        <authorList>
            <person name="de Groot N.N."/>
        </authorList>
    </citation>
    <scope>NUCLEOTIDE SEQUENCE [LARGE SCALE GENOMIC DNA]</scope>
    <source>
        <strain evidence="3 4">DSM 43941</strain>
    </source>
</reference>
<evidence type="ECO:0000313" key="3">
    <source>
        <dbReference type="EMBL" id="SDT72123.1"/>
    </source>
</evidence>
<feature type="compositionally biased region" description="Low complexity" evidence="1">
    <location>
        <begin position="34"/>
        <end position="43"/>
    </location>
</feature>
<name>A0A1H2CNQ6_9ACTN</name>
<gene>
    <name evidence="3" type="ORF">SAMN04489716_6335</name>
</gene>
<organism evidence="3 4">
    <name type="scientific">Actinoplanes derwentensis</name>
    <dbReference type="NCBI Taxonomy" id="113562"/>
    <lineage>
        <taxon>Bacteria</taxon>
        <taxon>Bacillati</taxon>
        <taxon>Actinomycetota</taxon>
        <taxon>Actinomycetes</taxon>
        <taxon>Micromonosporales</taxon>
        <taxon>Micromonosporaceae</taxon>
        <taxon>Actinoplanes</taxon>
    </lineage>
</organism>
<dbReference type="Proteomes" id="UP000198688">
    <property type="component" value="Chromosome I"/>
</dbReference>
<keyword evidence="2" id="KW-0812">Transmembrane</keyword>
<dbReference type="AlphaFoldDB" id="A0A1H2CNQ6"/>
<evidence type="ECO:0000313" key="4">
    <source>
        <dbReference type="Proteomes" id="UP000198688"/>
    </source>
</evidence>
<sequence>MAESPSPADPSGSVPHEPTSEFPAVRDLEPVPPGAALVPSGAGPVPPGGEPGGEPGAPFAGPAVAPFAEPAVVHKPSTFARLLIFVFFIFALMVLSCFGLRAINVLPTFDNPFAAQTTDRSQPVLLESMRDLNRYVAADGTFQVIVDLQENKDNIPDFLINRRTLFVGSGTVETYVDFSTLAGDALKIDEEKKTIELTLPAPQQSTAALDMQRSYVVAEERGLFNRIGDAFSKDPGKQQQVYKLAQDRITEAARASGLDERARDNTERMLESLFARLGYTTVTVTFAAP</sequence>
<dbReference type="Pfam" id="PF14014">
    <property type="entry name" value="DUF4230"/>
    <property type="match status" value="1"/>
</dbReference>